<gene>
    <name evidence="2" type="ORF">QO015_002393</name>
</gene>
<feature type="chain" id="PRO_5046431667" description="DUF5666 domain-containing protein" evidence="1">
    <location>
        <begin position="23"/>
        <end position="90"/>
    </location>
</feature>
<evidence type="ECO:0000313" key="2">
    <source>
        <dbReference type="EMBL" id="MDQ0516780.1"/>
    </source>
</evidence>
<dbReference type="EMBL" id="JAUSWJ010000001">
    <property type="protein sequence ID" value="MDQ0516780.1"/>
    <property type="molecule type" value="Genomic_DNA"/>
</dbReference>
<accession>A0ABU0M7J6</accession>
<organism evidence="2 3">
    <name type="scientific">Kaistia geumhonensis</name>
    <dbReference type="NCBI Taxonomy" id="410839"/>
    <lineage>
        <taxon>Bacteria</taxon>
        <taxon>Pseudomonadati</taxon>
        <taxon>Pseudomonadota</taxon>
        <taxon>Alphaproteobacteria</taxon>
        <taxon>Hyphomicrobiales</taxon>
        <taxon>Kaistiaceae</taxon>
        <taxon>Kaistia</taxon>
    </lineage>
</organism>
<proteinExistence type="predicted"/>
<feature type="signal peptide" evidence="1">
    <location>
        <begin position="1"/>
        <end position="22"/>
    </location>
</feature>
<evidence type="ECO:0000256" key="1">
    <source>
        <dbReference type="SAM" id="SignalP"/>
    </source>
</evidence>
<name>A0ABU0M7J6_9HYPH</name>
<dbReference type="RefSeq" id="WP_266279170.1">
    <property type="nucleotide sequence ID" value="NZ_JAPKNF010000001.1"/>
</dbReference>
<keyword evidence="3" id="KW-1185">Reference proteome</keyword>
<evidence type="ECO:0000313" key="3">
    <source>
        <dbReference type="Proteomes" id="UP001223743"/>
    </source>
</evidence>
<sequence length="90" mass="9714">MIKIISTVAAALLLATAVPAEADRTTGIVSSVNSWTGSLMLQFVESFSFDDPVRLNRIAPGDRIGVSHHGSQRVNVYDPHPAIRDNVDIN</sequence>
<keyword evidence="1" id="KW-0732">Signal</keyword>
<protein>
    <recommendedName>
        <fullName evidence="4">DUF5666 domain-containing protein</fullName>
    </recommendedName>
</protein>
<comment type="caution">
    <text evidence="2">The sequence shown here is derived from an EMBL/GenBank/DDBJ whole genome shotgun (WGS) entry which is preliminary data.</text>
</comment>
<evidence type="ECO:0008006" key="4">
    <source>
        <dbReference type="Google" id="ProtNLM"/>
    </source>
</evidence>
<reference evidence="2 3" key="1">
    <citation type="submission" date="2023-07" db="EMBL/GenBank/DDBJ databases">
        <title>Genomic Encyclopedia of Type Strains, Phase IV (KMG-IV): sequencing the most valuable type-strain genomes for metagenomic binning, comparative biology and taxonomic classification.</title>
        <authorList>
            <person name="Goeker M."/>
        </authorList>
    </citation>
    <scope>NUCLEOTIDE SEQUENCE [LARGE SCALE GENOMIC DNA]</scope>
    <source>
        <strain evidence="2 3">B1-1</strain>
    </source>
</reference>
<dbReference type="Proteomes" id="UP001223743">
    <property type="component" value="Unassembled WGS sequence"/>
</dbReference>